<dbReference type="OrthoDB" id="4001642at2759"/>
<dbReference type="Gene3D" id="2.60.40.640">
    <property type="match status" value="1"/>
</dbReference>
<feature type="compositionally biased region" description="Low complexity" evidence="1">
    <location>
        <begin position="779"/>
        <end position="790"/>
    </location>
</feature>
<feature type="compositionally biased region" description="Pro residues" evidence="1">
    <location>
        <begin position="1226"/>
        <end position="1235"/>
    </location>
</feature>
<feature type="region of interest" description="Disordered" evidence="1">
    <location>
        <begin position="957"/>
        <end position="1001"/>
    </location>
</feature>
<feature type="region of interest" description="Disordered" evidence="1">
    <location>
        <begin position="1220"/>
        <end position="1281"/>
    </location>
</feature>
<protein>
    <recommendedName>
        <fullName evidence="2">Arrestin C-terminal-like domain-containing protein</fullName>
    </recommendedName>
</protein>
<feature type="region of interest" description="Disordered" evidence="1">
    <location>
        <begin position="288"/>
        <end position="323"/>
    </location>
</feature>
<evidence type="ECO:0000313" key="4">
    <source>
        <dbReference type="Proteomes" id="UP000245946"/>
    </source>
</evidence>
<dbReference type="PANTHER" id="PTHR36419:SF1">
    <property type="entry name" value="RHO1 GEF LOCALIZING PROTEIN 1"/>
    <property type="match status" value="1"/>
</dbReference>
<accession>A0A316Z2A2</accession>
<feature type="compositionally biased region" description="Low complexity" evidence="1">
    <location>
        <begin position="495"/>
        <end position="507"/>
    </location>
</feature>
<evidence type="ECO:0000256" key="1">
    <source>
        <dbReference type="SAM" id="MobiDB-lite"/>
    </source>
</evidence>
<dbReference type="InterPro" id="IPR053060">
    <property type="entry name" value="Cytokinesis_Signaling_Reg"/>
</dbReference>
<feature type="compositionally biased region" description="Low complexity" evidence="1">
    <location>
        <begin position="895"/>
        <end position="907"/>
    </location>
</feature>
<sequence>MTSSAKLTLRPLPHLDFIAGFPGIPGSAERAAAHITGTIEVRLGRAGLKASFLRIELRKLETVPGGETWGELVGKGPTAGLLSSSSRSSIVQSTHPLVIEKHELHSAWPIYQVPDDHEREMEGVKARVERDQTCYGPGDTVTLRIYVMSSRIEPVKLKSVAFSVRETITYRGAKANRLSSLGASGASGNKAASQRTEAVAQKSKAHGKKLYKGEEQFFELSCVIPKSHALMTVQTAKHIEVSYTLRVYVDVSKAPIVIDHLPLTVSAFPSSVSLDTVRRIGYVPGLSLPAPQAQQSARKPQQRQGTASTTTSGGMGMGMGMARSQSFSSSTAAPFALPGRSGSGDVLRRRDTVMTQGTASTGPGMAGRGVPGQIFSWGQLGSAQAYDAFAPHQQSHSSAGMGQPVRPAFAGPASIYEGNVLHEEENRALFHHANQATAAQMLGVDQDSLSGPGVWAAGSRFSHSPRSESPAQMARFEPIAEGVPLAPNPHASPIASPSPVLGGAGASSGSALAAQQEQLLRFASARSISRPASVVGAASTTNASEAEAEKMRLYEHARLQAERNQRRADEKRAAQAAALAAGGGAAGMPTSRSAGHLSNSAAGAAAAPTAGGSRVFSAPTASDSAHNEKRLLYERARREAERYQSSFEQGASFPRDEALVDPAHAAAPLGLGAGPKPALRVGVGLSQAEQEAEERRRSSAKYWIDSPHVDIAAANAPAPRQSVIGGAHPSQPAAASSSSSSAHMSAPSTSAHHAAPSHSYPTAETAEEEKRSLYERARAQQAEAEAQAHAESVAAASAAAMSSAPTSSSAMAAVSGSSSSSRAAAVAPATTSYPSAEEEKRRLYEAARAEQEAVESEAHARSVAQAAAALRSPLDNVSSQWPAPDSAPPVLDEIASSPAGPSTAAASAAPGFTFSVSSPVGAGAGSSSLGPSFVPNTTASLSPLSAAPVVDVSPMSTPALPSASSAAPAPFAGAGGPSTSRAPPPAAPLTTHSSQQAHDEKESVRLYYAALEARANGTSAAATSSTPAAASSTPAQAQTSSLAGPALARPAASYAAGYSRAGEIAAPVPQAPAPPVSQMPSMQRHQAPAVTPRPVSYAAPPLPVGAPSYAAPAAHPASQTAARPVSSPAAAAHAQVYSSAHAYAPQQPPTSHLASASSASSDLPHLDASVAAGKQRSMSPRIDGPSSSNGYPSNGALGGAGGGMASLGAALPEMRAFTPFQIDAALPPPPPPPPLQGHAPQQFAPRYAARWDDEGPKNAPPAAVASVPPPLPPKIPLQARA</sequence>
<feature type="compositionally biased region" description="Low complexity" evidence="1">
    <location>
        <begin position="1184"/>
        <end position="1195"/>
    </location>
</feature>
<organism evidence="3 4">
    <name type="scientific">Tilletiopsis washingtonensis</name>
    <dbReference type="NCBI Taxonomy" id="58919"/>
    <lineage>
        <taxon>Eukaryota</taxon>
        <taxon>Fungi</taxon>
        <taxon>Dikarya</taxon>
        <taxon>Basidiomycota</taxon>
        <taxon>Ustilaginomycotina</taxon>
        <taxon>Exobasidiomycetes</taxon>
        <taxon>Entylomatales</taxon>
        <taxon>Entylomatales incertae sedis</taxon>
        <taxon>Tilletiopsis</taxon>
    </lineage>
</organism>
<dbReference type="InterPro" id="IPR011022">
    <property type="entry name" value="Arrestin_C-like"/>
</dbReference>
<reference evidence="3 4" key="1">
    <citation type="journal article" date="2018" name="Mol. Biol. Evol.">
        <title>Broad Genomic Sampling Reveals a Smut Pathogenic Ancestry of the Fungal Clade Ustilaginomycotina.</title>
        <authorList>
            <person name="Kijpornyongpan T."/>
            <person name="Mondo S.J."/>
            <person name="Barry K."/>
            <person name="Sandor L."/>
            <person name="Lee J."/>
            <person name="Lipzen A."/>
            <person name="Pangilinan J."/>
            <person name="LaButti K."/>
            <person name="Hainaut M."/>
            <person name="Henrissat B."/>
            <person name="Grigoriev I.V."/>
            <person name="Spatafora J.W."/>
            <person name="Aime M.C."/>
        </authorList>
    </citation>
    <scope>NUCLEOTIDE SEQUENCE [LARGE SCALE GENOMIC DNA]</scope>
    <source>
        <strain evidence="3 4">MCA 4186</strain>
    </source>
</reference>
<dbReference type="InterPro" id="IPR014752">
    <property type="entry name" value="Arrestin-like_C"/>
</dbReference>
<dbReference type="RefSeq" id="XP_025595940.1">
    <property type="nucleotide sequence ID" value="XM_025739104.1"/>
</dbReference>
<evidence type="ECO:0000313" key="3">
    <source>
        <dbReference type="EMBL" id="PWN95661.1"/>
    </source>
</evidence>
<dbReference type="SMART" id="SM01017">
    <property type="entry name" value="Arrestin_C"/>
    <property type="match status" value="1"/>
</dbReference>
<feature type="compositionally biased region" description="Low complexity" evidence="1">
    <location>
        <begin position="819"/>
        <end position="835"/>
    </location>
</feature>
<feature type="compositionally biased region" description="Low complexity" evidence="1">
    <location>
        <begin position="957"/>
        <end position="981"/>
    </location>
</feature>
<feature type="compositionally biased region" description="Basic and acidic residues" evidence="1">
    <location>
        <begin position="768"/>
        <end position="778"/>
    </location>
</feature>
<feature type="compositionally biased region" description="Gly residues" evidence="1">
    <location>
        <begin position="1196"/>
        <end position="1205"/>
    </location>
</feature>
<dbReference type="GO" id="GO:0000917">
    <property type="term" value="P:division septum assembly"/>
    <property type="evidence" value="ECO:0007669"/>
    <property type="project" value="TreeGrafter"/>
</dbReference>
<feature type="region of interest" description="Disordered" evidence="1">
    <location>
        <begin position="1141"/>
        <end position="1205"/>
    </location>
</feature>
<feature type="domain" description="Arrestin C-terminal-like" evidence="2">
    <location>
        <begin position="120"/>
        <end position="263"/>
    </location>
</feature>
<feature type="region of interest" description="Disordered" evidence="1">
    <location>
        <begin position="875"/>
        <end position="907"/>
    </location>
</feature>
<gene>
    <name evidence="3" type="ORF">FA09DRAFT_136276</name>
</gene>
<keyword evidence="4" id="KW-1185">Reference proteome</keyword>
<dbReference type="GeneID" id="37266650"/>
<dbReference type="Proteomes" id="UP000245946">
    <property type="component" value="Unassembled WGS sequence"/>
</dbReference>
<feature type="region of interest" description="Disordered" evidence="1">
    <location>
        <begin position="487"/>
        <end position="507"/>
    </location>
</feature>
<feature type="region of interest" description="Disordered" evidence="1">
    <location>
        <begin position="1022"/>
        <end position="1044"/>
    </location>
</feature>
<feature type="region of interest" description="Disordered" evidence="1">
    <location>
        <begin position="720"/>
        <end position="790"/>
    </location>
</feature>
<dbReference type="InterPro" id="IPR014756">
    <property type="entry name" value="Ig_E-set"/>
</dbReference>
<feature type="region of interest" description="Disordered" evidence="1">
    <location>
        <begin position="1069"/>
        <end position="1093"/>
    </location>
</feature>
<dbReference type="GO" id="GO:0000935">
    <property type="term" value="C:division septum"/>
    <property type="evidence" value="ECO:0007669"/>
    <property type="project" value="TreeGrafter"/>
</dbReference>
<proteinExistence type="predicted"/>
<evidence type="ECO:0000259" key="2">
    <source>
        <dbReference type="SMART" id="SM01017"/>
    </source>
</evidence>
<dbReference type="EMBL" id="KZ819303">
    <property type="protein sequence ID" value="PWN95661.1"/>
    <property type="molecule type" value="Genomic_DNA"/>
</dbReference>
<feature type="region of interest" description="Disordered" evidence="1">
    <location>
        <begin position="819"/>
        <end position="838"/>
    </location>
</feature>
<dbReference type="SUPFAM" id="SSF81296">
    <property type="entry name" value="E set domains"/>
    <property type="match status" value="1"/>
</dbReference>
<feature type="compositionally biased region" description="Low complexity" evidence="1">
    <location>
        <begin position="727"/>
        <end position="763"/>
    </location>
</feature>
<dbReference type="Pfam" id="PF02752">
    <property type="entry name" value="Arrestin_C"/>
    <property type="match status" value="1"/>
</dbReference>
<feature type="compositionally biased region" description="Low complexity" evidence="1">
    <location>
        <begin position="302"/>
        <end position="312"/>
    </location>
</feature>
<name>A0A316Z2A2_9BASI</name>
<feature type="compositionally biased region" description="Low complexity" evidence="1">
    <location>
        <begin position="1151"/>
        <end position="1169"/>
    </location>
</feature>
<dbReference type="PANTHER" id="PTHR36419">
    <property type="entry name" value="ARRESTIN FAMILY PROTEIN 1"/>
    <property type="match status" value="1"/>
</dbReference>